<comment type="caution">
    <text evidence="1">The sequence shown here is derived from an EMBL/GenBank/DDBJ whole genome shotgun (WGS) entry which is preliminary data.</text>
</comment>
<reference evidence="1" key="1">
    <citation type="submission" date="2019-08" db="EMBL/GenBank/DDBJ databases">
        <authorList>
            <person name="Kucharzyk K."/>
            <person name="Murdoch R.W."/>
            <person name="Higgins S."/>
            <person name="Loffler F."/>
        </authorList>
    </citation>
    <scope>NUCLEOTIDE SEQUENCE</scope>
</reference>
<accession>A0A645FB10</accession>
<proteinExistence type="predicted"/>
<sequence length="58" mass="5868">MSHLAVSDLAVRQADIQPGGGELTARRFGKQPVQIRGTGVSDGVAGAVGAQSIAVHDN</sequence>
<name>A0A645FB10_9ZZZZ</name>
<dbReference type="EMBL" id="VSSQ01056677">
    <property type="protein sequence ID" value="MPN10519.1"/>
    <property type="molecule type" value="Genomic_DNA"/>
</dbReference>
<evidence type="ECO:0000313" key="1">
    <source>
        <dbReference type="EMBL" id="MPN10519.1"/>
    </source>
</evidence>
<gene>
    <name evidence="1" type="ORF">SDC9_157814</name>
</gene>
<protein>
    <submittedName>
        <fullName evidence="1">Uncharacterized protein</fullName>
    </submittedName>
</protein>
<dbReference type="AlphaFoldDB" id="A0A645FB10"/>
<organism evidence="1">
    <name type="scientific">bioreactor metagenome</name>
    <dbReference type="NCBI Taxonomy" id="1076179"/>
    <lineage>
        <taxon>unclassified sequences</taxon>
        <taxon>metagenomes</taxon>
        <taxon>ecological metagenomes</taxon>
    </lineage>
</organism>